<dbReference type="Gene3D" id="3.40.309.10">
    <property type="entry name" value="Aldehyde Dehydrogenase, Chain A, domain 2"/>
    <property type="match status" value="1"/>
</dbReference>
<accession>A0A512H5B0</accession>
<dbReference type="Gene3D" id="3.40.605.10">
    <property type="entry name" value="Aldehyde Dehydrogenase, Chain A, domain 1"/>
    <property type="match status" value="1"/>
</dbReference>
<dbReference type="Pfam" id="PF00171">
    <property type="entry name" value="Aldedh"/>
    <property type="match status" value="1"/>
</dbReference>
<feature type="domain" description="Aldehyde dehydrogenase" evidence="2">
    <location>
        <begin position="64"/>
        <end position="369"/>
    </location>
</feature>
<dbReference type="PROSITE" id="PS00070">
    <property type="entry name" value="ALDEHYDE_DEHYDR_CYS"/>
    <property type="match status" value="1"/>
</dbReference>
<keyword evidence="4" id="KW-1185">Reference proteome</keyword>
<dbReference type="SUPFAM" id="SSF53720">
    <property type="entry name" value="ALDH-like"/>
    <property type="match status" value="1"/>
</dbReference>
<dbReference type="InterPro" id="IPR015590">
    <property type="entry name" value="Aldehyde_DH_dom"/>
</dbReference>
<sequence length="394" mass="42413">MIAAIVEDLDLLPADAAHEVSATIHHLDAHLANEVIGHTRARAPIAPAGKEAWMMLPANTTVYAIVEIARAALSGNPVRARMTRRARLVSALIQRIFNEVLPERVHMERSLSGPDFVTRALDSDDVPFFMAWGGEALGDELLARLPRGKQKRIVFEGPGKDPAIILPGAHPREVAAALISAKFAYSGQTCTAPENLLIHRSVHDEIVELLVSAAGQRRVGDPREQDVDVGPMMSPKIPPLVKTQLSDAVAKGAEILLGGRVEGAYVYPTVVTGVTPAMRIFRDETFAPVFAICVFDSEEEAIALARDSRFGLRVSAGGVGARRVIDQLLGTDYAEPVAEITYGKFGIGSVDSFADSVGSPAFGGYGKSGWIWDRDQLYQGPKATAREATIPLRL</sequence>
<comment type="caution">
    <text evidence="3">The sequence shown here is derived from an EMBL/GenBank/DDBJ whole genome shotgun (WGS) entry which is preliminary data.</text>
</comment>
<dbReference type="AlphaFoldDB" id="A0A512H5B0"/>
<dbReference type="InterPro" id="IPR016163">
    <property type="entry name" value="Ald_DH_C"/>
</dbReference>
<gene>
    <name evidence="3" type="ORF">ROR02_07480</name>
</gene>
<dbReference type="InterPro" id="IPR016161">
    <property type="entry name" value="Ald_DH/histidinol_DH"/>
</dbReference>
<protein>
    <recommendedName>
        <fullName evidence="2">Aldehyde dehydrogenase domain-containing protein</fullName>
    </recommendedName>
</protein>
<dbReference type="InterPro" id="IPR016160">
    <property type="entry name" value="Ald_DH_CS_CYS"/>
</dbReference>
<dbReference type="PANTHER" id="PTHR11699">
    <property type="entry name" value="ALDEHYDE DEHYDROGENASE-RELATED"/>
    <property type="match status" value="1"/>
</dbReference>
<dbReference type="EMBL" id="BJZO01000013">
    <property type="protein sequence ID" value="GEO80617.1"/>
    <property type="molecule type" value="Genomic_DNA"/>
</dbReference>
<keyword evidence="1" id="KW-0560">Oxidoreductase</keyword>
<evidence type="ECO:0000259" key="2">
    <source>
        <dbReference type="Pfam" id="PF00171"/>
    </source>
</evidence>
<organism evidence="3 4">
    <name type="scientific">Pararhodospirillum oryzae</name>
    <dbReference type="NCBI Taxonomy" id="478448"/>
    <lineage>
        <taxon>Bacteria</taxon>
        <taxon>Pseudomonadati</taxon>
        <taxon>Pseudomonadota</taxon>
        <taxon>Alphaproteobacteria</taxon>
        <taxon>Rhodospirillales</taxon>
        <taxon>Rhodospirillaceae</taxon>
        <taxon>Pararhodospirillum</taxon>
    </lineage>
</organism>
<evidence type="ECO:0000313" key="3">
    <source>
        <dbReference type="EMBL" id="GEO80617.1"/>
    </source>
</evidence>
<evidence type="ECO:0000256" key="1">
    <source>
        <dbReference type="ARBA" id="ARBA00023002"/>
    </source>
</evidence>
<dbReference type="InterPro" id="IPR016162">
    <property type="entry name" value="Ald_DH_N"/>
</dbReference>
<evidence type="ECO:0000313" key="4">
    <source>
        <dbReference type="Proteomes" id="UP000321567"/>
    </source>
</evidence>
<reference evidence="3 4" key="1">
    <citation type="submission" date="2019-07" db="EMBL/GenBank/DDBJ databases">
        <title>Whole genome shotgun sequence of Rhodospirillum oryzae NBRC 107573.</title>
        <authorList>
            <person name="Hosoyama A."/>
            <person name="Uohara A."/>
            <person name="Ohji S."/>
            <person name="Ichikawa N."/>
        </authorList>
    </citation>
    <scope>NUCLEOTIDE SEQUENCE [LARGE SCALE GENOMIC DNA]</scope>
    <source>
        <strain evidence="3 4">NBRC 107573</strain>
    </source>
</reference>
<proteinExistence type="predicted"/>
<name>A0A512H5B0_9PROT</name>
<dbReference type="GO" id="GO:0016620">
    <property type="term" value="F:oxidoreductase activity, acting on the aldehyde or oxo group of donors, NAD or NADP as acceptor"/>
    <property type="evidence" value="ECO:0007669"/>
    <property type="project" value="InterPro"/>
</dbReference>
<dbReference type="Proteomes" id="UP000321567">
    <property type="component" value="Unassembled WGS sequence"/>
</dbReference>